<feature type="transmembrane region" description="Helical" evidence="1">
    <location>
        <begin position="12"/>
        <end position="37"/>
    </location>
</feature>
<dbReference type="RefSeq" id="WP_027446037.1">
    <property type="nucleotide sequence ID" value="NZ_AULJ01000020.1"/>
</dbReference>
<organism evidence="2 3">
    <name type="scientific">Pontibacillus marinus BH030004 = DSM 16465</name>
    <dbReference type="NCBI Taxonomy" id="1385511"/>
    <lineage>
        <taxon>Bacteria</taxon>
        <taxon>Bacillati</taxon>
        <taxon>Bacillota</taxon>
        <taxon>Bacilli</taxon>
        <taxon>Bacillales</taxon>
        <taxon>Bacillaceae</taxon>
        <taxon>Pontibacillus</taxon>
    </lineage>
</organism>
<keyword evidence="1" id="KW-1133">Transmembrane helix</keyword>
<reference evidence="2 3" key="1">
    <citation type="submission" date="2013-08" db="EMBL/GenBank/DDBJ databases">
        <authorList>
            <person name="Huang J."/>
            <person name="Wang G."/>
        </authorList>
    </citation>
    <scope>NUCLEOTIDE SEQUENCE [LARGE SCALE GENOMIC DNA]</scope>
    <source>
        <strain evidence="2 3">BH030004</strain>
    </source>
</reference>
<dbReference type="Proteomes" id="UP000030403">
    <property type="component" value="Unassembled WGS sequence"/>
</dbReference>
<evidence type="ECO:0000313" key="3">
    <source>
        <dbReference type="Proteomes" id="UP000030403"/>
    </source>
</evidence>
<dbReference type="EMBL" id="AVPF01000138">
    <property type="protein sequence ID" value="KGX83193.1"/>
    <property type="molecule type" value="Genomic_DNA"/>
</dbReference>
<protein>
    <submittedName>
        <fullName evidence="2">Uncharacterized protein</fullName>
    </submittedName>
</protein>
<evidence type="ECO:0000313" key="2">
    <source>
        <dbReference type="EMBL" id="KGX83193.1"/>
    </source>
</evidence>
<keyword evidence="1" id="KW-0472">Membrane</keyword>
<gene>
    <name evidence="2" type="ORF">N783_05830</name>
</gene>
<feature type="transmembrane region" description="Helical" evidence="1">
    <location>
        <begin position="49"/>
        <end position="67"/>
    </location>
</feature>
<proteinExistence type="predicted"/>
<evidence type="ECO:0000256" key="1">
    <source>
        <dbReference type="SAM" id="Phobius"/>
    </source>
</evidence>
<comment type="caution">
    <text evidence="2">The sequence shown here is derived from an EMBL/GenBank/DDBJ whole genome shotgun (WGS) entry which is preliminary data.</text>
</comment>
<keyword evidence="3" id="KW-1185">Reference proteome</keyword>
<sequence length="69" mass="7704">MAPEGEGVVSVWLWVLILVLTAIPIVNLLSLVTLAFFVQNQNLQNYGKASLIVIVIPTTFFWLLRYLSG</sequence>
<accession>A0A0A5FVZ7</accession>
<name>A0A0A5FVZ7_9BACI</name>
<dbReference type="AlphaFoldDB" id="A0A0A5FVZ7"/>
<keyword evidence="1" id="KW-0812">Transmembrane</keyword>